<evidence type="ECO:0000313" key="2">
    <source>
        <dbReference type="EMBL" id="GAA1987789.1"/>
    </source>
</evidence>
<dbReference type="EMBL" id="BAAAQM010000039">
    <property type="protein sequence ID" value="GAA1987789.1"/>
    <property type="molecule type" value="Genomic_DNA"/>
</dbReference>
<accession>A0ABP5DZA3</accession>
<evidence type="ECO:0000313" key="3">
    <source>
        <dbReference type="Proteomes" id="UP001499854"/>
    </source>
</evidence>
<dbReference type="Gene3D" id="1.20.120.450">
    <property type="entry name" value="dinb family like domain"/>
    <property type="match status" value="1"/>
</dbReference>
<proteinExistence type="predicted"/>
<organism evidence="2 3">
    <name type="scientific">Catenulispora subtropica</name>
    <dbReference type="NCBI Taxonomy" id="450798"/>
    <lineage>
        <taxon>Bacteria</taxon>
        <taxon>Bacillati</taxon>
        <taxon>Actinomycetota</taxon>
        <taxon>Actinomycetes</taxon>
        <taxon>Catenulisporales</taxon>
        <taxon>Catenulisporaceae</taxon>
        <taxon>Catenulispora</taxon>
    </lineage>
</organism>
<reference evidence="3" key="1">
    <citation type="journal article" date="2019" name="Int. J. Syst. Evol. Microbiol.">
        <title>The Global Catalogue of Microorganisms (GCM) 10K type strain sequencing project: providing services to taxonomists for standard genome sequencing and annotation.</title>
        <authorList>
            <consortium name="The Broad Institute Genomics Platform"/>
            <consortium name="The Broad Institute Genome Sequencing Center for Infectious Disease"/>
            <person name="Wu L."/>
            <person name="Ma J."/>
        </authorList>
    </citation>
    <scope>NUCLEOTIDE SEQUENCE [LARGE SCALE GENOMIC DNA]</scope>
    <source>
        <strain evidence="3">JCM 16013</strain>
    </source>
</reference>
<dbReference type="InterPro" id="IPR034660">
    <property type="entry name" value="DinB/YfiT-like"/>
</dbReference>
<feature type="domain" description="DinB-like" evidence="1">
    <location>
        <begin position="55"/>
        <end position="187"/>
    </location>
</feature>
<evidence type="ECO:0000259" key="1">
    <source>
        <dbReference type="Pfam" id="PF12867"/>
    </source>
</evidence>
<name>A0ABP5DZA3_9ACTN</name>
<dbReference type="Pfam" id="PF12867">
    <property type="entry name" value="DinB_2"/>
    <property type="match status" value="1"/>
</dbReference>
<comment type="caution">
    <text evidence="2">The sequence shown here is derived from an EMBL/GenBank/DDBJ whole genome shotgun (WGS) entry which is preliminary data.</text>
</comment>
<sequence length="196" mass="22088">MLPRLTAKARVAAMTITPDTKNWTWVLERPCPECGFEAGAVAPEEIPGLLRDNAEAWRALLAAGVVAGADGLRTRPEPAKWSPLEYACHVRDCCEVYLGRVSMMLEQEDPQYPNWDQDETALAENYNAQDPEQVLAALVANAEQLAERFAEVAGEQWQRTGHRSDGSDFTIDTLARYFIHDPIHHYWDVTGRRYES</sequence>
<dbReference type="Proteomes" id="UP001499854">
    <property type="component" value="Unassembled WGS sequence"/>
</dbReference>
<keyword evidence="3" id="KW-1185">Reference proteome</keyword>
<gene>
    <name evidence="2" type="ORF">GCM10009838_58220</name>
</gene>
<dbReference type="InterPro" id="IPR024775">
    <property type="entry name" value="DinB-like"/>
</dbReference>
<protein>
    <submittedName>
        <fullName evidence="2">DinB family protein</fullName>
    </submittedName>
</protein>
<dbReference type="SUPFAM" id="SSF109854">
    <property type="entry name" value="DinB/YfiT-like putative metalloenzymes"/>
    <property type="match status" value="1"/>
</dbReference>